<dbReference type="InterPro" id="IPR036145">
    <property type="entry name" value="MinC_C_sf"/>
</dbReference>
<dbReference type="Pfam" id="PF05209">
    <property type="entry name" value="MinC_N"/>
    <property type="match status" value="1"/>
</dbReference>
<comment type="caution">
    <text evidence="10">The sequence shown here is derived from an EMBL/GenBank/DDBJ whole genome shotgun (WGS) entry which is preliminary data.</text>
</comment>
<feature type="domain" description="Septum formation inhibitor MinC N-terminal" evidence="9">
    <location>
        <begin position="11"/>
        <end position="81"/>
    </location>
</feature>
<dbReference type="EMBL" id="JBHSBU010000001">
    <property type="protein sequence ID" value="MFC4159377.1"/>
    <property type="molecule type" value="Genomic_DNA"/>
</dbReference>
<organism evidence="10 11">
    <name type="scientific">Chitinimonas lacunae</name>
    <dbReference type="NCBI Taxonomy" id="1963018"/>
    <lineage>
        <taxon>Bacteria</taxon>
        <taxon>Pseudomonadati</taxon>
        <taxon>Pseudomonadota</taxon>
        <taxon>Betaproteobacteria</taxon>
        <taxon>Neisseriales</taxon>
        <taxon>Chitinibacteraceae</taxon>
        <taxon>Chitinimonas</taxon>
    </lineage>
</organism>
<evidence type="ECO:0000256" key="2">
    <source>
        <dbReference type="ARBA" id="ARBA00022618"/>
    </source>
</evidence>
<keyword evidence="4 6" id="KW-0131">Cell cycle</keyword>
<reference evidence="11" key="1">
    <citation type="journal article" date="2019" name="Int. J. Syst. Evol. Microbiol.">
        <title>The Global Catalogue of Microorganisms (GCM) 10K type strain sequencing project: providing services to taxonomists for standard genome sequencing and annotation.</title>
        <authorList>
            <consortium name="The Broad Institute Genomics Platform"/>
            <consortium name="The Broad Institute Genome Sequencing Center for Infectious Disease"/>
            <person name="Wu L."/>
            <person name="Ma J."/>
        </authorList>
    </citation>
    <scope>NUCLEOTIDE SEQUENCE [LARGE SCALE GENOMIC DNA]</scope>
    <source>
        <strain evidence="11">LMG 29894</strain>
    </source>
</reference>
<comment type="similarity">
    <text evidence="1 6">Belongs to the MinC family.</text>
</comment>
<keyword evidence="11" id="KW-1185">Reference proteome</keyword>
<dbReference type="PANTHER" id="PTHR34108:SF1">
    <property type="entry name" value="SEPTUM SITE-DETERMINING PROTEIN MINC"/>
    <property type="match status" value="1"/>
</dbReference>
<dbReference type="InterPro" id="IPR016098">
    <property type="entry name" value="CAP/MinC_C"/>
</dbReference>
<keyword evidence="3 6" id="KW-0717">Septation</keyword>
<dbReference type="InterPro" id="IPR013033">
    <property type="entry name" value="MinC"/>
</dbReference>
<dbReference type="InterPro" id="IPR007874">
    <property type="entry name" value="MinC_N"/>
</dbReference>
<feature type="compositionally biased region" description="Basic and acidic residues" evidence="7">
    <location>
        <begin position="106"/>
        <end position="115"/>
    </location>
</feature>
<dbReference type="SUPFAM" id="SSF63848">
    <property type="entry name" value="Cell-division inhibitor MinC, C-terminal domain"/>
    <property type="match status" value="1"/>
</dbReference>
<dbReference type="Pfam" id="PF03775">
    <property type="entry name" value="MinC_C"/>
    <property type="match status" value="1"/>
</dbReference>
<dbReference type="InterPro" id="IPR005526">
    <property type="entry name" value="Septum_form_inhib_MinC_C"/>
</dbReference>
<evidence type="ECO:0000256" key="6">
    <source>
        <dbReference type="HAMAP-Rule" id="MF_00267"/>
    </source>
</evidence>
<protein>
    <recommendedName>
        <fullName evidence="6">Probable septum site-determining protein MinC</fullName>
    </recommendedName>
</protein>
<comment type="function">
    <text evidence="5 6">Cell division inhibitor that blocks the formation of polar Z ring septums. Rapidly oscillates between the poles of the cell to destabilize FtsZ filaments that have formed before they mature into polar Z rings. Prevents FtsZ polymerization.</text>
</comment>
<keyword evidence="2 6" id="KW-0132">Cell division</keyword>
<dbReference type="HAMAP" id="MF_00267">
    <property type="entry name" value="MinC"/>
    <property type="match status" value="1"/>
</dbReference>
<feature type="region of interest" description="Disordered" evidence="7">
    <location>
        <begin position="104"/>
        <end position="126"/>
    </location>
</feature>
<evidence type="ECO:0000259" key="8">
    <source>
        <dbReference type="Pfam" id="PF03775"/>
    </source>
</evidence>
<evidence type="ECO:0000256" key="4">
    <source>
        <dbReference type="ARBA" id="ARBA00023306"/>
    </source>
</evidence>
<dbReference type="Proteomes" id="UP001595791">
    <property type="component" value="Unassembled WGS sequence"/>
</dbReference>
<dbReference type="PANTHER" id="PTHR34108">
    <property type="entry name" value="SEPTUM SITE-DETERMINING PROTEIN MINC"/>
    <property type="match status" value="1"/>
</dbReference>
<dbReference type="Gene3D" id="2.160.20.70">
    <property type="match status" value="1"/>
</dbReference>
<dbReference type="NCBIfam" id="TIGR01222">
    <property type="entry name" value="minC"/>
    <property type="match status" value="1"/>
</dbReference>
<evidence type="ECO:0000256" key="5">
    <source>
        <dbReference type="ARBA" id="ARBA00025606"/>
    </source>
</evidence>
<evidence type="ECO:0000313" key="11">
    <source>
        <dbReference type="Proteomes" id="UP001595791"/>
    </source>
</evidence>
<comment type="subunit">
    <text evidence="6">Interacts with MinD and FtsZ.</text>
</comment>
<dbReference type="Gene3D" id="3.30.70.260">
    <property type="match status" value="1"/>
</dbReference>
<proteinExistence type="inferred from homology"/>
<feature type="domain" description="Septum formation inhibitor MinC C-terminal" evidence="8">
    <location>
        <begin position="128"/>
        <end position="230"/>
    </location>
</feature>
<evidence type="ECO:0000259" key="9">
    <source>
        <dbReference type="Pfam" id="PF05209"/>
    </source>
</evidence>
<name>A0ABV8MMH5_9NEIS</name>
<evidence type="ECO:0000256" key="7">
    <source>
        <dbReference type="SAM" id="MobiDB-lite"/>
    </source>
</evidence>
<evidence type="ECO:0000256" key="1">
    <source>
        <dbReference type="ARBA" id="ARBA00006291"/>
    </source>
</evidence>
<accession>A0ABV8MMH5</accession>
<evidence type="ECO:0000256" key="3">
    <source>
        <dbReference type="ARBA" id="ARBA00023210"/>
    </source>
</evidence>
<gene>
    <name evidence="6 10" type="primary">minC</name>
    <name evidence="10" type="ORF">ACFOW7_08425</name>
</gene>
<evidence type="ECO:0000313" key="10">
    <source>
        <dbReference type="EMBL" id="MFC4159377.1"/>
    </source>
</evidence>
<sequence length="233" mass="24585">MIAPVPVVDPFEIKSAATNLIAFVPRIADLGQLDAALSHKLGGRRDFFGDDAAVIDLSEWPETASGQVAELIQLLRSYGLQAVAARHGGKQVREAARAAGLVGLPEARERAESKPPEPVPEPPSGALIIDRPVRGGQQVYARGNDLVVLAMVSAGAEVIADGHIHVYAPLRGRALAGARGNASARIFTHYMAAELVSIAGVYRTIDEALPDNIANRPAQVRLDGSKLVIETLG</sequence>
<dbReference type="RefSeq" id="WP_378163069.1">
    <property type="nucleotide sequence ID" value="NZ_JBHSBU010000001.1"/>
</dbReference>